<keyword evidence="3" id="KW-0547">Nucleotide-binding</keyword>
<sequence length="245" mass="27861">MEILKLIDVNKFYGSTHALKDINFSVKKGEVVVILGPSGCGKSTTLRCINGLEEIQSGTMEILGEKIDKNFQNWRKIRQKVGMVFQSYELFDHLNVMQNITLGPIKVQKIGKEEAIKTAKFWLKKVGLGDKEKAYPKELSGGQKQRIAIVRSLCMNPDIMLFDEVTAALDPEIVREVLDVMLNLAKEGRTMLIVTHEMAFARAVADRVIFMDKGEIVELNDPENFFTNPKTDRAKKFLNMFEFKK</sequence>
<evidence type="ECO:0000256" key="3">
    <source>
        <dbReference type="ARBA" id="ARBA00022741"/>
    </source>
</evidence>
<dbReference type="PIRSF" id="PIRSF039085">
    <property type="entry name" value="ABC_ATPase_HisP"/>
    <property type="match status" value="1"/>
</dbReference>
<keyword evidence="4 8" id="KW-0067">ATP-binding</keyword>
<dbReference type="PROSITE" id="PS50893">
    <property type="entry name" value="ABC_TRANSPORTER_2"/>
    <property type="match status" value="1"/>
</dbReference>
<gene>
    <name evidence="8" type="ORF">F1B92_01340</name>
</gene>
<dbReference type="Gene3D" id="3.40.50.300">
    <property type="entry name" value="P-loop containing nucleotide triphosphate hydrolases"/>
    <property type="match status" value="1"/>
</dbReference>
<dbReference type="Pfam" id="PF00005">
    <property type="entry name" value="ABC_tran"/>
    <property type="match status" value="1"/>
</dbReference>
<comment type="function">
    <text evidence="5">Most probably involved, with PEB1, in a binding-protein-dependent transport system for an amino acid. Probably responsible for energy coupling to the transport system.</text>
</comment>
<dbReference type="PANTHER" id="PTHR43166:SF4">
    <property type="entry name" value="PHOSPHONATES IMPORT ATP-BINDING PROTEIN PHNC"/>
    <property type="match status" value="1"/>
</dbReference>
<organism evidence="8 9">
    <name type="scientific">Campylobacter portucalensis</name>
    <dbReference type="NCBI Taxonomy" id="2608384"/>
    <lineage>
        <taxon>Bacteria</taxon>
        <taxon>Pseudomonadati</taxon>
        <taxon>Campylobacterota</taxon>
        <taxon>Epsilonproteobacteria</taxon>
        <taxon>Campylobacterales</taxon>
        <taxon>Campylobacteraceae</taxon>
        <taxon>Campylobacter</taxon>
    </lineage>
</organism>
<dbReference type="InterPro" id="IPR003593">
    <property type="entry name" value="AAA+_ATPase"/>
</dbReference>
<reference evidence="8 9" key="1">
    <citation type="submission" date="2019-09" db="EMBL/GenBank/DDBJ databases">
        <authorList>
            <person name="Silva M."/>
            <person name="Pereira G."/>
            <person name="Lopes-Da-Costa L."/>
            <person name="Silva E."/>
        </authorList>
    </citation>
    <scope>NUCLEOTIDE SEQUENCE [LARGE SCALE GENOMIC DNA]</scope>
    <source>
        <strain evidence="8 9">FMV-PI01</strain>
    </source>
</reference>
<accession>A0A6L5WFK7</accession>
<reference evidence="8 9" key="2">
    <citation type="submission" date="2020-03" db="EMBL/GenBank/DDBJ databases">
        <title>Campylobacter portucalensis sp. nov., a new species of Campylobacter isolated from the reproductive tract of bulls.</title>
        <authorList>
            <person name="Silva M.F."/>
            <person name="Pereira G."/>
            <person name="Carneiro C."/>
            <person name="Hemphill A."/>
            <person name="Mateus L."/>
            <person name="Lopes-Da-Costa L."/>
            <person name="Silva E."/>
        </authorList>
    </citation>
    <scope>NUCLEOTIDE SEQUENCE [LARGE SCALE GENOMIC DNA]</scope>
    <source>
        <strain evidence="8 9">FMV-PI01</strain>
    </source>
</reference>
<dbReference type="InterPro" id="IPR050086">
    <property type="entry name" value="MetN_ABC_transporter-like"/>
</dbReference>
<evidence type="ECO:0000259" key="7">
    <source>
        <dbReference type="PROSITE" id="PS50893"/>
    </source>
</evidence>
<dbReference type="GO" id="GO:0005524">
    <property type="term" value="F:ATP binding"/>
    <property type="evidence" value="ECO:0007669"/>
    <property type="project" value="UniProtKB-KW"/>
</dbReference>
<comment type="caution">
    <text evidence="8">The sequence shown here is derived from an EMBL/GenBank/DDBJ whole genome shotgun (WGS) entry which is preliminary data.</text>
</comment>
<evidence type="ECO:0000256" key="5">
    <source>
        <dbReference type="ARBA" id="ARBA00053419"/>
    </source>
</evidence>
<evidence type="ECO:0000256" key="1">
    <source>
        <dbReference type="ARBA" id="ARBA00005417"/>
    </source>
</evidence>
<dbReference type="InterPro" id="IPR030679">
    <property type="entry name" value="ABC_ATPase_HisP-typ"/>
</dbReference>
<evidence type="ECO:0000313" key="8">
    <source>
        <dbReference type="EMBL" id="MSN95850.1"/>
    </source>
</evidence>
<dbReference type="InterPro" id="IPR027417">
    <property type="entry name" value="P-loop_NTPase"/>
</dbReference>
<dbReference type="InterPro" id="IPR017871">
    <property type="entry name" value="ABC_transporter-like_CS"/>
</dbReference>
<dbReference type="PROSITE" id="PS00211">
    <property type="entry name" value="ABC_TRANSPORTER_1"/>
    <property type="match status" value="1"/>
</dbReference>
<evidence type="ECO:0000256" key="4">
    <source>
        <dbReference type="ARBA" id="ARBA00022840"/>
    </source>
</evidence>
<proteinExistence type="inferred from homology"/>
<dbReference type="GO" id="GO:0015424">
    <property type="term" value="F:ABC-type amino acid transporter activity"/>
    <property type="evidence" value="ECO:0007669"/>
    <property type="project" value="InterPro"/>
</dbReference>
<protein>
    <recommendedName>
        <fullName evidence="6">Probable ABC transporter ATP-binding protein PEB1C</fullName>
    </recommendedName>
</protein>
<dbReference type="SUPFAM" id="SSF52540">
    <property type="entry name" value="P-loop containing nucleoside triphosphate hydrolases"/>
    <property type="match status" value="1"/>
</dbReference>
<keyword evidence="9" id="KW-1185">Reference proteome</keyword>
<dbReference type="InterPro" id="IPR003439">
    <property type="entry name" value="ABC_transporter-like_ATP-bd"/>
</dbReference>
<dbReference type="PANTHER" id="PTHR43166">
    <property type="entry name" value="AMINO ACID IMPORT ATP-BINDING PROTEIN"/>
    <property type="match status" value="1"/>
</dbReference>
<dbReference type="EMBL" id="VWSJ01000003">
    <property type="protein sequence ID" value="MSN95850.1"/>
    <property type="molecule type" value="Genomic_DNA"/>
</dbReference>
<comment type="similarity">
    <text evidence="1">Belongs to the ABC transporter superfamily.</text>
</comment>
<dbReference type="FunFam" id="3.40.50.300:FF:000020">
    <property type="entry name" value="Amino acid ABC transporter ATP-binding component"/>
    <property type="match status" value="1"/>
</dbReference>
<dbReference type="AlphaFoldDB" id="A0A6L5WFK7"/>
<keyword evidence="2" id="KW-0813">Transport</keyword>
<evidence type="ECO:0000313" key="9">
    <source>
        <dbReference type="Proteomes" id="UP000476338"/>
    </source>
</evidence>
<name>A0A6L5WFK7_9BACT</name>
<evidence type="ECO:0000256" key="2">
    <source>
        <dbReference type="ARBA" id="ARBA00022448"/>
    </source>
</evidence>
<feature type="domain" description="ABC transporter" evidence="7">
    <location>
        <begin position="4"/>
        <end position="238"/>
    </location>
</feature>
<evidence type="ECO:0000256" key="6">
    <source>
        <dbReference type="ARBA" id="ARBA00071748"/>
    </source>
</evidence>
<dbReference type="CDD" id="cd03262">
    <property type="entry name" value="ABC_HisP_GlnQ"/>
    <property type="match status" value="1"/>
</dbReference>
<dbReference type="RefSeq" id="WP_154570123.1">
    <property type="nucleotide sequence ID" value="NZ_VWSJ01000003.1"/>
</dbReference>
<dbReference type="GO" id="GO:0016887">
    <property type="term" value="F:ATP hydrolysis activity"/>
    <property type="evidence" value="ECO:0007669"/>
    <property type="project" value="InterPro"/>
</dbReference>
<dbReference type="SMART" id="SM00382">
    <property type="entry name" value="AAA"/>
    <property type="match status" value="1"/>
</dbReference>
<dbReference type="Proteomes" id="UP000476338">
    <property type="component" value="Unassembled WGS sequence"/>
</dbReference>